<dbReference type="EMBL" id="JBHSRS010000018">
    <property type="protein sequence ID" value="MFC6281328.1"/>
    <property type="molecule type" value="Genomic_DNA"/>
</dbReference>
<keyword evidence="3" id="KW-1185">Reference proteome</keyword>
<keyword evidence="1" id="KW-0732">Signal</keyword>
<reference evidence="3" key="1">
    <citation type="journal article" date="2019" name="Int. J. Syst. Evol. Microbiol.">
        <title>The Global Catalogue of Microorganisms (GCM) 10K type strain sequencing project: providing services to taxonomists for standard genome sequencing and annotation.</title>
        <authorList>
            <consortium name="The Broad Institute Genomics Platform"/>
            <consortium name="The Broad Institute Genome Sequencing Center for Infectious Disease"/>
            <person name="Wu L."/>
            <person name="Ma J."/>
        </authorList>
    </citation>
    <scope>NUCLEOTIDE SEQUENCE [LARGE SCALE GENOMIC DNA]</scope>
    <source>
        <strain evidence="3">CCUG 39402</strain>
    </source>
</reference>
<evidence type="ECO:0000313" key="3">
    <source>
        <dbReference type="Proteomes" id="UP001596270"/>
    </source>
</evidence>
<dbReference type="Proteomes" id="UP001596270">
    <property type="component" value="Unassembled WGS sequence"/>
</dbReference>
<organism evidence="2 3">
    <name type="scientific">Polaromonas aquatica</name>
    <dbReference type="NCBI Taxonomy" id="332657"/>
    <lineage>
        <taxon>Bacteria</taxon>
        <taxon>Pseudomonadati</taxon>
        <taxon>Pseudomonadota</taxon>
        <taxon>Betaproteobacteria</taxon>
        <taxon>Burkholderiales</taxon>
        <taxon>Comamonadaceae</taxon>
        <taxon>Polaromonas</taxon>
    </lineage>
</organism>
<evidence type="ECO:0000313" key="2">
    <source>
        <dbReference type="EMBL" id="MFC6281328.1"/>
    </source>
</evidence>
<gene>
    <name evidence="2" type="ORF">ACFQND_08820</name>
</gene>
<sequence length="345" mass="38133">MRRWLRNLAVAVAFAALVGVAPAAGPAPVAGPEHVRGVEQTLLTYPEWFLVFSPYEYGEFIGASAPSRFPFYGHIGQFWESYKAVFDETRRRGLDLNPGYHLMIMVIGTSTTVEYAVKSAYETLIGRLAESLSGGPTPEDRHAAGVAQDYVRFIRVEPWYLYDFDKALAGLWRDVPLTGPDMLRKWERRFALTTEYLVKAGYARLIKLGTQTIYDAPLPVTAVVAKPVPRAEAALPELKVLSSTPDGSALVTIPRYEAFMGYAQALAMQGVNFSEIAGNSSFILVSLLAPEAWAPASPATPLLRQAILTRPGTQRVVLTVPVKDLAESLRQWQAARLQVEHVFDY</sequence>
<name>A0ABW1TVJ7_9BURK</name>
<comment type="caution">
    <text evidence="2">The sequence shown here is derived from an EMBL/GenBank/DDBJ whole genome shotgun (WGS) entry which is preliminary data.</text>
</comment>
<dbReference type="RefSeq" id="WP_371439000.1">
    <property type="nucleotide sequence ID" value="NZ_JBHSRS010000018.1"/>
</dbReference>
<proteinExistence type="predicted"/>
<accession>A0ABW1TVJ7</accession>
<protein>
    <submittedName>
        <fullName evidence="2">Uncharacterized protein</fullName>
    </submittedName>
</protein>
<feature type="chain" id="PRO_5045928642" evidence="1">
    <location>
        <begin position="24"/>
        <end position="345"/>
    </location>
</feature>
<evidence type="ECO:0000256" key="1">
    <source>
        <dbReference type="SAM" id="SignalP"/>
    </source>
</evidence>
<feature type="signal peptide" evidence="1">
    <location>
        <begin position="1"/>
        <end position="23"/>
    </location>
</feature>